<gene>
    <name evidence="1" type="ORF">COT12_02365</name>
</gene>
<evidence type="ECO:0000313" key="2">
    <source>
        <dbReference type="Proteomes" id="UP000229896"/>
    </source>
</evidence>
<dbReference type="InterPro" id="IPR023562">
    <property type="entry name" value="ClpP/TepA"/>
</dbReference>
<feature type="non-terminal residue" evidence="1">
    <location>
        <position position="1"/>
    </location>
</feature>
<reference evidence="2" key="1">
    <citation type="submission" date="2017-09" db="EMBL/GenBank/DDBJ databases">
        <title>Depth-based differentiation of microbial function through sediment-hosted aquifers and enrichment of novel symbionts in the deep terrestrial subsurface.</title>
        <authorList>
            <person name="Probst A.J."/>
            <person name="Ladd B."/>
            <person name="Jarett J.K."/>
            <person name="Geller-Mcgrath D.E."/>
            <person name="Sieber C.M.K."/>
            <person name="Emerson J.B."/>
            <person name="Anantharaman K."/>
            <person name="Thomas B.C."/>
            <person name="Malmstrom R."/>
            <person name="Stieglmeier M."/>
            <person name="Klingl A."/>
            <person name="Woyke T."/>
            <person name="Ryan C.M."/>
            <person name="Banfield J.F."/>
        </authorList>
    </citation>
    <scope>NUCLEOTIDE SEQUENCE [LARGE SCALE GENOMIC DNA]</scope>
</reference>
<dbReference type="AlphaFoldDB" id="A0A2M6YBW8"/>
<dbReference type="Gene3D" id="3.90.226.10">
    <property type="entry name" value="2-enoyl-CoA Hydratase, Chain A, domain 1"/>
    <property type="match status" value="1"/>
</dbReference>
<dbReference type="SUPFAM" id="SSF52096">
    <property type="entry name" value="ClpP/crotonase"/>
    <property type="match status" value="1"/>
</dbReference>
<organism evidence="1 2">
    <name type="scientific">Candidatus Berkelbacteria bacterium CG08_land_8_20_14_0_20_39_8</name>
    <dbReference type="NCBI Taxonomy" id="1974511"/>
    <lineage>
        <taxon>Bacteria</taxon>
        <taxon>Candidatus Berkelbacteria</taxon>
    </lineage>
</organism>
<protein>
    <submittedName>
        <fullName evidence="1">ATP-dependent Clp protease proteolytic subunit</fullName>
    </submittedName>
</protein>
<keyword evidence="1" id="KW-0645">Protease</keyword>
<dbReference type="Proteomes" id="UP000229896">
    <property type="component" value="Unassembled WGS sequence"/>
</dbReference>
<evidence type="ECO:0000313" key="1">
    <source>
        <dbReference type="EMBL" id="PIU24191.1"/>
    </source>
</evidence>
<dbReference type="GO" id="GO:0008233">
    <property type="term" value="F:peptidase activity"/>
    <property type="evidence" value="ECO:0007669"/>
    <property type="project" value="UniProtKB-KW"/>
</dbReference>
<dbReference type="GO" id="GO:0006508">
    <property type="term" value="P:proteolysis"/>
    <property type="evidence" value="ECO:0007669"/>
    <property type="project" value="UniProtKB-KW"/>
</dbReference>
<name>A0A2M6YBW8_9BACT</name>
<sequence>ERDFYMNAEEAKNYGLIDEIIIKRK</sequence>
<proteinExistence type="predicted"/>
<dbReference type="EMBL" id="PEXI01000075">
    <property type="protein sequence ID" value="PIU24191.1"/>
    <property type="molecule type" value="Genomic_DNA"/>
</dbReference>
<dbReference type="Pfam" id="PF00574">
    <property type="entry name" value="CLP_protease"/>
    <property type="match status" value="1"/>
</dbReference>
<accession>A0A2M6YBW8</accession>
<keyword evidence="1" id="KW-0378">Hydrolase</keyword>
<dbReference type="InterPro" id="IPR029045">
    <property type="entry name" value="ClpP/crotonase-like_dom_sf"/>
</dbReference>
<comment type="caution">
    <text evidence="1">The sequence shown here is derived from an EMBL/GenBank/DDBJ whole genome shotgun (WGS) entry which is preliminary data.</text>
</comment>